<gene>
    <name evidence="3" type="ORF">RPMA_09625</name>
</gene>
<evidence type="ECO:0000259" key="2">
    <source>
        <dbReference type="Pfam" id="PF20441"/>
    </source>
</evidence>
<dbReference type="PANTHER" id="PTHR41287:SF1">
    <property type="entry name" value="PROTEIN YMFN"/>
    <property type="match status" value="1"/>
</dbReference>
<evidence type="ECO:0000259" key="1">
    <source>
        <dbReference type="Pfam" id="PF03354"/>
    </source>
</evidence>
<dbReference type="Pfam" id="PF03354">
    <property type="entry name" value="TerL_ATPase"/>
    <property type="match status" value="1"/>
</dbReference>
<proteinExistence type="predicted"/>
<name>A0ABX8AF79_9BRAD</name>
<feature type="domain" description="Terminase large subunit-like ATPase" evidence="1">
    <location>
        <begin position="73"/>
        <end position="231"/>
    </location>
</feature>
<dbReference type="Proteomes" id="UP000682843">
    <property type="component" value="Chromosome"/>
</dbReference>
<sequence>MLTPAWIDDGSEIPDPFGRGQQAVEWLRKLKHPKNPAPGHPFEMGPWQERIFRKIYGPRYTEDVFDDGIRVARAGSRIVRRVVLVLPRGNRKTSLAAAINMLHIRGPEREPGNLVISAATSHEQAVELFEETALIIDCDKRMRNIRIRRGNNFGITFERDGCRYKPVASDGKTQHGKTPKVIIADELHAWEGKAGREQWNALTSALVKVPETLLVIATTSGRGQDNLAWEEVQRAIKIQKGEIVDPSVLPVVFMAEKDDDWQDERLWRAVNPGMQYGYPDLGSYRVEAQKAVDSPSERHKFLQYNLNVWQDRSTSPFVEMSVWDEGARPIPADMEGAPCWIGVDMSTSNDLTAVVACIPHGDDFVLLPFFFCPEADIAKKSKEDGVDYPAWAQKGFITATPGDTIDYTAVIACITALCDRFDVQEINFDPALAGPVMQPLTDEGLPTAKLGQNWQIQTPALRDLERIILNRNVVHAGHPVLRWNFANVAVHHWGNANRAFRKDKSTGRIDGAVATWMAVSRAAAPQRESVYDREDFVERFAGV</sequence>
<reference evidence="3 4" key="1">
    <citation type="submission" date="2019-02" db="EMBL/GenBank/DDBJ databases">
        <title>Emended description of the genus Rhodopseudomonas and description of Rhodopseudomonas albus sp. nov., a non-phototrophic, heavy-metal-tolerant bacterium isolated from garden soil.</title>
        <authorList>
            <person name="Bao Z."/>
            <person name="Cao W.W."/>
            <person name="Sato Y."/>
            <person name="Nishizawa T."/>
            <person name="Zhao J."/>
            <person name="Guo Y."/>
            <person name="Ohta H."/>
        </authorList>
    </citation>
    <scope>NUCLEOTIDE SEQUENCE [LARGE SCALE GENOMIC DNA]</scope>
    <source>
        <strain evidence="3 4">SK50-23</strain>
    </source>
</reference>
<evidence type="ECO:0000313" key="3">
    <source>
        <dbReference type="EMBL" id="QUS42343.1"/>
    </source>
</evidence>
<keyword evidence="4" id="KW-1185">Reference proteome</keyword>
<dbReference type="InterPro" id="IPR027417">
    <property type="entry name" value="P-loop_NTPase"/>
</dbReference>
<dbReference type="PANTHER" id="PTHR41287">
    <property type="match status" value="1"/>
</dbReference>
<feature type="domain" description="Terminase large subunit-like endonuclease" evidence="2">
    <location>
        <begin position="252"/>
        <end position="524"/>
    </location>
</feature>
<dbReference type="EMBL" id="CP036498">
    <property type="protein sequence ID" value="QUS42343.1"/>
    <property type="molecule type" value="Genomic_DNA"/>
</dbReference>
<evidence type="ECO:0000313" key="4">
    <source>
        <dbReference type="Proteomes" id="UP000682843"/>
    </source>
</evidence>
<protein>
    <submittedName>
        <fullName evidence="3">Terminase large subunit</fullName>
    </submittedName>
</protein>
<organism evidence="3 4">
    <name type="scientific">Tardiphaga alba</name>
    <dbReference type="NCBI Taxonomy" id="340268"/>
    <lineage>
        <taxon>Bacteria</taxon>
        <taxon>Pseudomonadati</taxon>
        <taxon>Pseudomonadota</taxon>
        <taxon>Alphaproteobacteria</taxon>
        <taxon>Hyphomicrobiales</taxon>
        <taxon>Nitrobacteraceae</taxon>
        <taxon>Tardiphaga</taxon>
    </lineage>
</organism>
<dbReference type="InterPro" id="IPR046461">
    <property type="entry name" value="TerL_ATPase"/>
</dbReference>
<dbReference type="Gene3D" id="3.40.50.300">
    <property type="entry name" value="P-loop containing nucleotide triphosphate hydrolases"/>
    <property type="match status" value="1"/>
</dbReference>
<dbReference type="Pfam" id="PF20441">
    <property type="entry name" value="TerL_nuclease"/>
    <property type="match status" value="1"/>
</dbReference>
<dbReference type="InterPro" id="IPR005021">
    <property type="entry name" value="Terminase_largesu-like"/>
</dbReference>
<dbReference type="InterPro" id="IPR046462">
    <property type="entry name" value="TerL_nuclease"/>
</dbReference>
<accession>A0ABX8AF79</accession>